<dbReference type="EnsemblPlants" id="AET0Gv20000300.10">
    <property type="protein sequence ID" value="AET0Gv20000300.10"/>
    <property type="gene ID" value="AET0Gv20000300"/>
</dbReference>
<reference evidence="1" key="3">
    <citation type="submission" date="2019-03" db="UniProtKB">
        <authorList>
            <consortium name="EnsemblPlants"/>
        </authorList>
    </citation>
    <scope>IDENTIFICATION</scope>
</reference>
<organism evidence="1 2">
    <name type="scientific">Aegilops tauschii subsp. strangulata</name>
    <name type="common">Goatgrass</name>
    <dbReference type="NCBI Taxonomy" id="200361"/>
    <lineage>
        <taxon>Eukaryota</taxon>
        <taxon>Viridiplantae</taxon>
        <taxon>Streptophyta</taxon>
        <taxon>Embryophyta</taxon>
        <taxon>Tracheophyta</taxon>
        <taxon>Spermatophyta</taxon>
        <taxon>Magnoliopsida</taxon>
        <taxon>Liliopsida</taxon>
        <taxon>Poales</taxon>
        <taxon>Poaceae</taxon>
        <taxon>BOP clade</taxon>
        <taxon>Pooideae</taxon>
        <taxon>Triticodae</taxon>
        <taxon>Triticeae</taxon>
        <taxon>Triticinae</taxon>
        <taxon>Aegilops</taxon>
    </lineage>
</organism>
<dbReference type="Proteomes" id="UP000015105">
    <property type="component" value="Unassembled WGS sequence"/>
</dbReference>
<sequence length="40" mass="4482">MVMECTSGSGWFFLFNGSWNLVCRNVSTQGKDSLQVHVTD</sequence>
<dbReference type="AlphaFoldDB" id="A0A452XAW0"/>
<dbReference type="Gramene" id="AET0Gv20000300.10">
    <property type="protein sequence ID" value="AET0Gv20000300.10"/>
    <property type="gene ID" value="AET0Gv20000300"/>
</dbReference>
<evidence type="ECO:0000313" key="2">
    <source>
        <dbReference type="Proteomes" id="UP000015105"/>
    </source>
</evidence>
<keyword evidence="2" id="KW-1185">Reference proteome</keyword>
<protein>
    <submittedName>
        <fullName evidence="1">Uncharacterized protein</fullName>
    </submittedName>
</protein>
<reference evidence="2" key="2">
    <citation type="journal article" date="2017" name="Nat. Plants">
        <title>The Aegilops tauschii genome reveals multiple impacts of transposons.</title>
        <authorList>
            <person name="Zhao G."/>
            <person name="Zou C."/>
            <person name="Li K."/>
            <person name="Wang K."/>
            <person name="Li T."/>
            <person name="Gao L."/>
            <person name="Zhang X."/>
            <person name="Wang H."/>
            <person name="Yang Z."/>
            <person name="Liu X."/>
            <person name="Jiang W."/>
            <person name="Mao L."/>
            <person name="Kong X."/>
            <person name="Jiao Y."/>
            <person name="Jia J."/>
        </authorList>
    </citation>
    <scope>NUCLEOTIDE SEQUENCE [LARGE SCALE GENOMIC DNA]</scope>
    <source>
        <strain evidence="2">cv. AL8/78</strain>
    </source>
</reference>
<reference evidence="2" key="1">
    <citation type="journal article" date="2014" name="Science">
        <title>Ancient hybridizations among the ancestral genomes of bread wheat.</title>
        <authorList>
            <consortium name="International Wheat Genome Sequencing Consortium,"/>
            <person name="Marcussen T."/>
            <person name="Sandve S.R."/>
            <person name="Heier L."/>
            <person name="Spannagl M."/>
            <person name="Pfeifer M."/>
            <person name="Jakobsen K.S."/>
            <person name="Wulff B.B."/>
            <person name="Steuernagel B."/>
            <person name="Mayer K.F."/>
            <person name="Olsen O.A."/>
        </authorList>
    </citation>
    <scope>NUCLEOTIDE SEQUENCE [LARGE SCALE GENOMIC DNA]</scope>
    <source>
        <strain evidence="2">cv. AL8/78</strain>
    </source>
</reference>
<name>A0A452XAW0_AEGTS</name>
<evidence type="ECO:0000313" key="1">
    <source>
        <dbReference type="EnsemblPlants" id="AET0Gv20000300.10"/>
    </source>
</evidence>
<proteinExistence type="predicted"/>
<accession>A0A452XAW0</accession>